<dbReference type="CDD" id="cd02440">
    <property type="entry name" value="AdoMet_MTases"/>
    <property type="match status" value="1"/>
</dbReference>
<dbReference type="EMBL" id="CAFBOP010000041">
    <property type="protein sequence ID" value="CAB4988594.1"/>
    <property type="molecule type" value="Genomic_DNA"/>
</dbReference>
<dbReference type="InterPro" id="IPR029063">
    <property type="entry name" value="SAM-dependent_MTases_sf"/>
</dbReference>
<dbReference type="Pfam" id="PF13679">
    <property type="entry name" value="Methyltransf_32"/>
    <property type="match status" value="1"/>
</dbReference>
<proteinExistence type="predicted"/>
<feature type="domain" description="Methyltransferase" evidence="1">
    <location>
        <begin position="94"/>
        <end position="239"/>
    </location>
</feature>
<evidence type="ECO:0000313" key="3">
    <source>
        <dbReference type="EMBL" id="CAB4906582.1"/>
    </source>
</evidence>
<dbReference type="AlphaFoldDB" id="A0A6J6WSA3"/>
<dbReference type="GO" id="GO:0005737">
    <property type="term" value="C:cytoplasm"/>
    <property type="evidence" value="ECO:0007669"/>
    <property type="project" value="TreeGrafter"/>
</dbReference>
<gene>
    <name evidence="2" type="ORF">UFOPK2967_00636</name>
    <name evidence="3" type="ORF">UFOPK3587_00815</name>
    <name evidence="4" type="ORF">UFOPK3984_00876</name>
    <name evidence="5" type="ORF">UFOPK4114_00204</name>
</gene>
<reference evidence="2" key="1">
    <citation type="submission" date="2020-05" db="EMBL/GenBank/DDBJ databases">
        <authorList>
            <person name="Chiriac C."/>
            <person name="Salcher M."/>
            <person name="Ghai R."/>
            <person name="Kavagutti S V."/>
        </authorList>
    </citation>
    <scope>NUCLEOTIDE SEQUENCE</scope>
</reference>
<evidence type="ECO:0000313" key="4">
    <source>
        <dbReference type="EMBL" id="CAB4988594.1"/>
    </source>
</evidence>
<accession>A0A6J6WSA3</accession>
<dbReference type="EMBL" id="CAFBPP010000004">
    <property type="protein sequence ID" value="CAB5010178.1"/>
    <property type="molecule type" value="Genomic_DNA"/>
</dbReference>
<evidence type="ECO:0000313" key="5">
    <source>
        <dbReference type="EMBL" id="CAB5010178.1"/>
    </source>
</evidence>
<protein>
    <submittedName>
        <fullName evidence="2">Unannotated protein</fullName>
    </submittedName>
</protein>
<dbReference type="SUPFAM" id="SSF53335">
    <property type="entry name" value="S-adenosyl-L-methionine-dependent methyltransferases"/>
    <property type="match status" value="1"/>
</dbReference>
<dbReference type="EMBL" id="CAFBMN010000046">
    <property type="protein sequence ID" value="CAB4906582.1"/>
    <property type="molecule type" value="Genomic_DNA"/>
</dbReference>
<sequence length="341" mass="37707">MRQTTTKNYVPKDLDVSSLLQSGFANILVEHTQGSMTIRITKKQEALVHLEKSVLQQNLEHDRAKARLLDPSDPFLRSVGISDSAGNIKPSRQDKYKQVEEFLRLLAPTITSAIEAGHIKTPTKEKPLSIVDLGCGHAYLTFATHQYLLSQGFFVKVVGVDVRQESRNRNSAIAKELGISSTIEFRAEEIKSSAIDYVDVAIALHACDTATDDAIAWAAQNGAKVLLVAPCCHHDLQSQIKQSPEPWGLLTKHGLMKERLADLLTDALRAQILKIIGYRTDVIEFVGGEHTPRNTMIRAVKTGVKPEPSDVQSYQEMLAVWNVKPVLSELLESEIGVSLHS</sequence>
<name>A0A6J6WSA3_9ZZZZ</name>
<dbReference type="PANTHER" id="PTHR13369:SF3">
    <property type="entry name" value="METHYLTRANSFERASE DOMAIN-CONTAINING PROTEIN"/>
    <property type="match status" value="1"/>
</dbReference>
<evidence type="ECO:0000313" key="2">
    <source>
        <dbReference type="EMBL" id="CAB4786405.1"/>
    </source>
</evidence>
<dbReference type="Gene3D" id="3.40.50.150">
    <property type="entry name" value="Vaccinia Virus protein VP39"/>
    <property type="match status" value="1"/>
</dbReference>
<dbReference type="EMBL" id="CAFAAC010000031">
    <property type="protein sequence ID" value="CAB4786405.1"/>
    <property type="molecule type" value="Genomic_DNA"/>
</dbReference>
<dbReference type="InterPro" id="IPR025714">
    <property type="entry name" value="Methyltranfer_dom"/>
</dbReference>
<dbReference type="PANTHER" id="PTHR13369">
    <property type="match status" value="1"/>
</dbReference>
<evidence type="ECO:0000259" key="1">
    <source>
        <dbReference type="Pfam" id="PF13679"/>
    </source>
</evidence>
<organism evidence="2">
    <name type="scientific">freshwater metagenome</name>
    <dbReference type="NCBI Taxonomy" id="449393"/>
    <lineage>
        <taxon>unclassified sequences</taxon>
        <taxon>metagenomes</taxon>
        <taxon>ecological metagenomes</taxon>
    </lineage>
</organism>